<protein>
    <recommendedName>
        <fullName evidence="3">Biotin carboxyl carrier protein</fullName>
    </recommendedName>
</protein>
<comment type="caution">
    <text evidence="1">The sequence shown here is derived from an EMBL/GenBank/DDBJ whole genome shotgun (WGS) entry which is preliminary data.</text>
</comment>
<name>A0A0L8BT42_ENSAD</name>
<evidence type="ECO:0008006" key="3">
    <source>
        <dbReference type="Google" id="ProtNLM"/>
    </source>
</evidence>
<organism evidence="1 2">
    <name type="scientific">Ensifer adhaerens</name>
    <name type="common">Sinorhizobium morelense</name>
    <dbReference type="NCBI Taxonomy" id="106592"/>
    <lineage>
        <taxon>Bacteria</taxon>
        <taxon>Pseudomonadati</taxon>
        <taxon>Pseudomonadota</taxon>
        <taxon>Alphaproteobacteria</taxon>
        <taxon>Hyphomicrobiales</taxon>
        <taxon>Rhizobiaceae</taxon>
        <taxon>Sinorhizobium/Ensifer group</taxon>
        <taxon>Ensifer</taxon>
    </lineage>
</organism>
<dbReference type="Gene3D" id="2.40.50.100">
    <property type="match status" value="1"/>
</dbReference>
<dbReference type="PATRIC" id="fig|106592.7.peg.1150"/>
<dbReference type="AlphaFoldDB" id="A0A0L8BT42"/>
<dbReference type="Proteomes" id="UP000037425">
    <property type="component" value="Unassembled WGS sequence"/>
</dbReference>
<reference evidence="2" key="1">
    <citation type="submission" date="2015-07" db="EMBL/GenBank/DDBJ databases">
        <title>Whole genome sequence of an Ensifer adhaerens strain isolated from a cave pool in the Wind Cave National Park.</title>
        <authorList>
            <person name="Eng W.W.H."/>
            <person name="Gan H.M."/>
            <person name="Barton H.A."/>
            <person name="Savka M.A."/>
        </authorList>
    </citation>
    <scope>NUCLEOTIDE SEQUENCE [LARGE SCALE GENOMIC DNA]</scope>
    <source>
        <strain evidence="2">SD006</strain>
    </source>
</reference>
<dbReference type="EMBL" id="LGAP01000010">
    <property type="protein sequence ID" value="KOF17705.1"/>
    <property type="molecule type" value="Genomic_DNA"/>
</dbReference>
<evidence type="ECO:0000313" key="1">
    <source>
        <dbReference type="EMBL" id="KOF17705.1"/>
    </source>
</evidence>
<accession>A0A0L8BT42</accession>
<dbReference type="OrthoDB" id="7282653at2"/>
<dbReference type="InterPro" id="IPR011053">
    <property type="entry name" value="Single_hybrid_motif"/>
</dbReference>
<sequence>MSRRDRATSASAIGDFSDPALISTLTAWLGASGASELEISTKDGRALKIVLNPGASPVDVREAAPDVTAPRPEGRVLKAPLAGVFRDRHPGAPNVSSLAGEGTSLEPGAVAGFVEIGPILLPVIAREAAVVAKVHARAGELIGYGDPILTMEHAQ</sequence>
<gene>
    <name evidence="1" type="ORF">AC244_16920</name>
</gene>
<dbReference type="RefSeq" id="WP_053249983.1">
    <property type="nucleotide sequence ID" value="NZ_LGAP01000010.1"/>
</dbReference>
<proteinExistence type="predicted"/>
<dbReference type="SUPFAM" id="SSF51230">
    <property type="entry name" value="Single hybrid motif"/>
    <property type="match status" value="1"/>
</dbReference>
<evidence type="ECO:0000313" key="2">
    <source>
        <dbReference type="Proteomes" id="UP000037425"/>
    </source>
</evidence>